<dbReference type="EMBL" id="JACSPV010000008">
    <property type="protein sequence ID" value="MBD8004756.1"/>
    <property type="molecule type" value="Genomic_DNA"/>
</dbReference>
<protein>
    <submittedName>
        <fullName evidence="6">ATP-grasp domain-containing protein</fullName>
    </submittedName>
</protein>
<sequence length="318" mass="36025">MNILICSVGRRVKLIQYFKEELYKIGGKVVAADCDQTAAALYHADIFEIVPRIDHPDYIPYLKKLCKKYHIKGILSLIDPELSLLASVKEQFENDGIKIIVPEKRVVDICYDKYRTYQFLRANGIAPVPTYINMNDVLKDIDSKKIHFPIIVKPRNGSASIGIHLVNCIKEMEPFKTGQQEYIFQPYMDGEEFGADCYIDLLSKETTNVFLKRKINMRAGETDKSIAVKDPILKQVIEKLIEALQPLGPIDIDCFKTEAGYAVSEINPRFGGGYLHAHEMGQNFVNNIINNIRGEANIPAGDYTEGSTMVKYDHVMVI</sequence>
<dbReference type="Pfam" id="PF21360">
    <property type="entry name" value="PylC-like_N"/>
    <property type="match status" value="1"/>
</dbReference>
<dbReference type="InterPro" id="IPR011761">
    <property type="entry name" value="ATP-grasp"/>
</dbReference>
<evidence type="ECO:0000313" key="7">
    <source>
        <dbReference type="Proteomes" id="UP000648182"/>
    </source>
</evidence>
<comment type="caution">
    <text evidence="6">The sequence shown here is derived from an EMBL/GenBank/DDBJ whole genome shotgun (WGS) entry which is preliminary data.</text>
</comment>
<dbReference type="NCBIfam" id="NF009406">
    <property type="entry name" value="PRK12767.1-5"/>
    <property type="match status" value="1"/>
</dbReference>
<dbReference type="PANTHER" id="PTHR43585:SF2">
    <property type="entry name" value="ATP-GRASP ENZYME FSQD"/>
    <property type="match status" value="1"/>
</dbReference>
<keyword evidence="7" id="KW-1185">Reference proteome</keyword>
<dbReference type="InterPro" id="IPR003806">
    <property type="entry name" value="ATP-grasp_PylC-type"/>
</dbReference>
<evidence type="ECO:0000259" key="5">
    <source>
        <dbReference type="PROSITE" id="PS50975"/>
    </source>
</evidence>
<gene>
    <name evidence="6" type="ORF">H9631_06645</name>
</gene>
<dbReference type="PROSITE" id="PS50975">
    <property type="entry name" value="ATP_GRASP"/>
    <property type="match status" value="1"/>
</dbReference>
<dbReference type="SUPFAM" id="SSF56059">
    <property type="entry name" value="Glutathione synthetase ATP-binding domain-like"/>
    <property type="match status" value="1"/>
</dbReference>
<reference evidence="6 7" key="1">
    <citation type="submission" date="2020-08" db="EMBL/GenBank/DDBJ databases">
        <title>A Genomic Blueprint of the Chicken Gut Microbiome.</title>
        <authorList>
            <person name="Gilroy R."/>
            <person name="Ravi A."/>
            <person name="Getino M."/>
            <person name="Pursley I."/>
            <person name="Horton D.L."/>
            <person name="Alikhan N.-F."/>
            <person name="Baker D."/>
            <person name="Gharbi K."/>
            <person name="Hall N."/>
            <person name="Watson M."/>
            <person name="Adriaenssens E.M."/>
            <person name="Foster-Nyarko E."/>
            <person name="Jarju S."/>
            <person name="Secka A."/>
            <person name="Antonio M."/>
            <person name="Oren A."/>
            <person name="Chaudhuri R."/>
            <person name="La Ragione R.M."/>
            <person name="Hildebrand F."/>
            <person name="Pallen M.J."/>
        </authorList>
    </citation>
    <scope>NUCLEOTIDE SEQUENCE [LARGE SCALE GENOMIC DNA]</scope>
    <source>
        <strain evidence="6 7">Sa1BUA2</strain>
    </source>
</reference>
<dbReference type="PANTHER" id="PTHR43585">
    <property type="entry name" value="FUMIPYRROLE BIOSYNTHESIS PROTEIN C"/>
    <property type="match status" value="1"/>
</dbReference>
<keyword evidence="2 4" id="KW-0547">Nucleotide-binding</keyword>
<proteinExistence type="predicted"/>
<dbReference type="InterPro" id="IPR048764">
    <property type="entry name" value="PylC_N"/>
</dbReference>
<evidence type="ECO:0000313" key="6">
    <source>
        <dbReference type="EMBL" id="MBD8004756.1"/>
    </source>
</evidence>
<dbReference type="Pfam" id="PF02655">
    <property type="entry name" value="ATP-grasp_3"/>
    <property type="match status" value="1"/>
</dbReference>
<keyword evidence="1" id="KW-0436">Ligase</keyword>
<accession>A0ABR8VIZ7</accession>
<dbReference type="Gene3D" id="3.30.470.20">
    <property type="entry name" value="ATP-grasp fold, B domain"/>
    <property type="match status" value="1"/>
</dbReference>
<feature type="domain" description="ATP-grasp" evidence="5">
    <location>
        <begin position="117"/>
        <end position="293"/>
    </location>
</feature>
<dbReference type="Gene3D" id="3.30.1490.20">
    <property type="entry name" value="ATP-grasp fold, A domain"/>
    <property type="match status" value="1"/>
</dbReference>
<organism evidence="6 7">
    <name type="scientific">Bacillus norwichensis</name>
    <dbReference type="NCBI Taxonomy" id="2762217"/>
    <lineage>
        <taxon>Bacteria</taxon>
        <taxon>Bacillati</taxon>
        <taxon>Bacillota</taxon>
        <taxon>Bacilli</taxon>
        <taxon>Bacillales</taxon>
        <taxon>Bacillaceae</taxon>
        <taxon>Bacillus</taxon>
    </lineage>
</organism>
<evidence type="ECO:0000256" key="3">
    <source>
        <dbReference type="ARBA" id="ARBA00022840"/>
    </source>
</evidence>
<dbReference type="Gene3D" id="3.40.50.20">
    <property type="match status" value="1"/>
</dbReference>
<keyword evidence="3 4" id="KW-0067">ATP-binding</keyword>
<dbReference type="Proteomes" id="UP000648182">
    <property type="component" value="Unassembled WGS sequence"/>
</dbReference>
<name>A0ABR8VIZ7_9BACI</name>
<evidence type="ECO:0000256" key="1">
    <source>
        <dbReference type="ARBA" id="ARBA00022598"/>
    </source>
</evidence>
<dbReference type="InterPro" id="IPR052032">
    <property type="entry name" value="ATP-dep_AA_Ligase"/>
</dbReference>
<dbReference type="RefSeq" id="WP_191811177.1">
    <property type="nucleotide sequence ID" value="NZ_JACSPV010000008.1"/>
</dbReference>
<evidence type="ECO:0000256" key="4">
    <source>
        <dbReference type="PROSITE-ProRule" id="PRU00409"/>
    </source>
</evidence>
<dbReference type="InterPro" id="IPR013815">
    <property type="entry name" value="ATP_grasp_subdomain_1"/>
</dbReference>
<evidence type="ECO:0000256" key="2">
    <source>
        <dbReference type="ARBA" id="ARBA00022741"/>
    </source>
</evidence>